<dbReference type="GO" id="GO:0019878">
    <property type="term" value="P:lysine biosynthetic process via aminoadipic acid"/>
    <property type="evidence" value="ECO:0007669"/>
    <property type="project" value="TreeGrafter"/>
</dbReference>
<comment type="caution">
    <text evidence="5">The sequence shown here is derived from an EMBL/GenBank/DDBJ whole genome shotgun (WGS) entry which is preliminary data.</text>
</comment>
<dbReference type="InterPro" id="IPR037143">
    <property type="entry name" value="4-PPantetheinyl_Trfase_dom_sf"/>
</dbReference>
<comment type="similarity">
    <text evidence="1">Belongs to the P-Pant transferase superfamily. Gsp/Sfp/HetI/AcpT family.</text>
</comment>
<dbReference type="AlphaFoldDB" id="A0A7W5B2K5"/>
<dbReference type="Pfam" id="PF22624">
    <property type="entry name" value="AASDHPPT_N"/>
    <property type="match status" value="1"/>
</dbReference>
<dbReference type="RefSeq" id="WP_183603127.1">
    <property type="nucleotide sequence ID" value="NZ_JACHXK010000016.1"/>
</dbReference>
<evidence type="ECO:0000256" key="1">
    <source>
        <dbReference type="ARBA" id="ARBA00010990"/>
    </source>
</evidence>
<dbReference type="InterPro" id="IPR050559">
    <property type="entry name" value="P-Pant_transferase_sf"/>
</dbReference>
<dbReference type="EMBL" id="JACHXK010000016">
    <property type="protein sequence ID" value="MBB3113019.1"/>
    <property type="molecule type" value="Genomic_DNA"/>
</dbReference>
<dbReference type="SUPFAM" id="SSF56214">
    <property type="entry name" value="4'-phosphopantetheinyl transferase"/>
    <property type="match status" value="2"/>
</dbReference>
<dbReference type="Proteomes" id="UP000570361">
    <property type="component" value="Unassembled WGS sequence"/>
</dbReference>
<dbReference type="InterPro" id="IPR055066">
    <property type="entry name" value="AASDHPPT_N"/>
</dbReference>
<keyword evidence="2 5" id="KW-0808">Transferase</keyword>
<organism evidence="5 6">
    <name type="scientific">Paenibacillus phyllosphaerae</name>
    <dbReference type="NCBI Taxonomy" id="274593"/>
    <lineage>
        <taxon>Bacteria</taxon>
        <taxon>Bacillati</taxon>
        <taxon>Bacillota</taxon>
        <taxon>Bacilli</taxon>
        <taxon>Bacillales</taxon>
        <taxon>Paenibacillaceae</taxon>
        <taxon>Paenibacillus</taxon>
    </lineage>
</organism>
<feature type="domain" description="4'-phosphopantetheinyl transferase N-terminal" evidence="4">
    <location>
        <begin position="26"/>
        <end position="102"/>
    </location>
</feature>
<dbReference type="GO" id="GO:0005829">
    <property type="term" value="C:cytosol"/>
    <property type="evidence" value="ECO:0007669"/>
    <property type="project" value="TreeGrafter"/>
</dbReference>
<protein>
    <submittedName>
        <fullName evidence="5">4'-phosphopantetheinyl transferase</fullName>
        <ecNumber evidence="5">2.7.8.-</ecNumber>
    </submittedName>
</protein>
<evidence type="ECO:0000313" key="5">
    <source>
        <dbReference type="EMBL" id="MBB3113019.1"/>
    </source>
</evidence>
<dbReference type="GO" id="GO:0000287">
    <property type="term" value="F:magnesium ion binding"/>
    <property type="evidence" value="ECO:0007669"/>
    <property type="project" value="InterPro"/>
</dbReference>
<dbReference type="PANTHER" id="PTHR12215:SF10">
    <property type="entry name" value="L-AMINOADIPATE-SEMIALDEHYDE DEHYDROGENASE-PHOSPHOPANTETHEINYL TRANSFERASE"/>
    <property type="match status" value="1"/>
</dbReference>
<dbReference type="PANTHER" id="PTHR12215">
    <property type="entry name" value="PHOSPHOPANTETHEINE TRANSFERASE"/>
    <property type="match status" value="1"/>
</dbReference>
<dbReference type="Gene3D" id="3.90.470.20">
    <property type="entry name" value="4'-phosphopantetheinyl transferase domain"/>
    <property type="match status" value="2"/>
</dbReference>
<evidence type="ECO:0000259" key="4">
    <source>
        <dbReference type="Pfam" id="PF22624"/>
    </source>
</evidence>
<reference evidence="5 6" key="1">
    <citation type="submission" date="2020-08" db="EMBL/GenBank/DDBJ databases">
        <title>Genomic Encyclopedia of Type Strains, Phase III (KMG-III): the genomes of soil and plant-associated and newly described type strains.</title>
        <authorList>
            <person name="Whitman W."/>
        </authorList>
    </citation>
    <scope>NUCLEOTIDE SEQUENCE [LARGE SCALE GENOMIC DNA]</scope>
    <source>
        <strain evidence="5 6">CECT 5862</strain>
    </source>
</reference>
<gene>
    <name evidence="5" type="ORF">FHS18_005122</name>
</gene>
<accession>A0A7W5B2K5</accession>
<keyword evidence="6" id="KW-1185">Reference proteome</keyword>
<feature type="domain" description="4'-phosphopantetheinyl transferase" evidence="3">
    <location>
        <begin position="109"/>
        <end position="212"/>
    </location>
</feature>
<dbReference type="Pfam" id="PF01648">
    <property type="entry name" value="ACPS"/>
    <property type="match status" value="1"/>
</dbReference>
<dbReference type="InterPro" id="IPR008278">
    <property type="entry name" value="4-PPantetheinyl_Trfase_dom"/>
</dbReference>
<dbReference type="EC" id="2.7.8.-" evidence="5"/>
<dbReference type="GO" id="GO:0008897">
    <property type="term" value="F:holo-[acyl-carrier-protein] synthase activity"/>
    <property type="evidence" value="ECO:0007669"/>
    <property type="project" value="InterPro"/>
</dbReference>
<evidence type="ECO:0000259" key="3">
    <source>
        <dbReference type="Pfam" id="PF01648"/>
    </source>
</evidence>
<proteinExistence type="inferred from homology"/>
<name>A0A7W5B2K5_9BACL</name>
<sequence>MSEAWKPLVYAARVPHEIDPPLLAQGLSRISAERRQRIEKFRSRADQYRSILAELLVCRVLRDSFGLDDTDIRFCTGPYGKPYLAGKGPFFNFSHSGEWVIAVFHHNEVGIDIEQIRPMERDMAARFFAPEENMALAELSIEEWTPRFYRLWTMKEAYVKASGSGLRIPLHSFTFLPDQDAVERFCVVERGQLKDVNVYVLPWGNHYACAICCSDNTQPEAPVIMQPEALLSSQVDLIWG</sequence>
<evidence type="ECO:0000256" key="2">
    <source>
        <dbReference type="ARBA" id="ARBA00022679"/>
    </source>
</evidence>
<evidence type="ECO:0000313" key="6">
    <source>
        <dbReference type="Proteomes" id="UP000570361"/>
    </source>
</evidence>